<name>A0A224Y832_9ACAR</name>
<protein>
    <submittedName>
        <fullName evidence="1">Uncharacterized protein</fullName>
    </submittedName>
</protein>
<organism evidence="1">
    <name type="scientific">Rhipicephalus zambeziensis</name>
    <dbReference type="NCBI Taxonomy" id="60191"/>
    <lineage>
        <taxon>Eukaryota</taxon>
        <taxon>Metazoa</taxon>
        <taxon>Ecdysozoa</taxon>
        <taxon>Arthropoda</taxon>
        <taxon>Chelicerata</taxon>
        <taxon>Arachnida</taxon>
        <taxon>Acari</taxon>
        <taxon>Parasitiformes</taxon>
        <taxon>Ixodida</taxon>
        <taxon>Ixodoidea</taxon>
        <taxon>Ixodidae</taxon>
        <taxon>Rhipicephalinae</taxon>
        <taxon>Rhipicephalus</taxon>
        <taxon>Rhipicephalus</taxon>
    </lineage>
</organism>
<sequence length="111" mass="11968">MSLACFNKVRVECLLNVCAGVARLGLTLTLSLTALFEWSYVNSLHMTMLVCQLQVMLWSSCDSTKGEYAQCAPIATSKFKYCGQLSWASTGGCKRGACPPQATPVLATHPS</sequence>
<dbReference type="EMBL" id="GFPF01001759">
    <property type="protein sequence ID" value="MAA12905.1"/>
    <property type="molecule type" value="Transcribed_RNA"/>
</dbReference>
<proteinExistence type="predicted"/>
<dbReference type="AlphaFoldDB" id="A0A224Y832"/>
<accession>A0A224Y832</accession>
<reference evidence="1" key="1">
    <citation type="journal article" date="2017" name="Parasit. Vectors">
        <title>Sialotranscriptomics of Rhipicephalus zambeziensis reveals intricate expression profiles of secretory proteins and suggests tight temporal transcriptional regulation during blood-feeding.</title>
        <authorList>
            <person name="de Castro M.H."/>
            <person name="de Klerk D."/>
            <person name="Pienaar R."/>
            <person name="Rees D.J.G."/>
            <person name="Mans B.J."/>
        </authorList>
    </citation>
    <scope>NUCLEOTIDE SEQUENCE</scope>
    <source>
        <tissue evidence="1">Salivary glands</tissue>
    </source>
</reference>
<evidence type="ECO:0000313" key="1">
    <source>
        <dbReference type="EMBL" id="MAA12905.1"/>
    </source>
</evidence>